<dbReference type="SUPFAM" id="SSF53649">
    <property type="entry name" value="Alkaline phosphatase-like"/>
    <property type="match status" value="1"/>
</dbReference>
<keyword evidence="1" id="KW-0812">Transmembrane</keyword>
<reference evidence="3" key="1">
    <citation type="submission" date="2018-05" db="EMBL/GenBank/DDBJ databases">
        <authorList>
            <person name="Lanie J.A."/>
            <person name="Ng W.-L."/>
            <person name="Kazmierczak K.M."/>
            <person name="Andrzejewski T.M."/>
            <person name="Davidsen T.M."/>
            <person name="Wayne K.J."/>
            <person name="Tettelin H."/>
            <person name="Glass J.I."/>
            <person name="Rusch D."/>
            <person name="Podicherti R."/>
            <person name="Tsui H.-C.T."/>
            <person name="Winkler M.E."/>
        </authorList>
    </citation>
    <scope>NUCLEOTIDE SEQUENCE</scope>
</reference>
<feature type="transmembrane region" description="Helical" evidence="1">
    <location>
        <begin position="44"/>
        <end position="62"/>
    </location>
</feature>
<dbReference type="PANTHER" id="PTHR43751">
    <property type="entry name" value="SULFATASE"/>
    <property type="match status" value="1"/>
</dbReference>
<organism evidence="3">
    <name type="scientific">marine metagenome</name>
    <dbReference type="NCBI Taxonomy" id="408172"/>
    <lineage>
        <taxon>unclassified sequences</taxon>
        <taxon>metagenomes</taxon>
        <taxon>ecological metagenomes</taxon>
    </lineage>
</organism>
<feature type="domain" description="Sulfatase N-terminal" evidence="2">
    <location>
        <begin position="110"/>
        <end position="394"/>
    </location>
</feature>
<evidence type="ECO:0000256" key="1">
    <source>
        <dbReference type="SAM" id="Phobius"/>
    </source>
</evidence>
<dbReference type="Gene3D" id="3.40.720.10">
    <property type="entry name" value="Alkaline Phosphatase, subunit A"/>
    <property type="match status" value="1"/>
</dbReference>
<name>A0A382CBE8_9ZZZZ</name>
<dbReference type="InterPro" id="IPR052701">
    <property type="entry name" value="GAG_Ulvan_Degrading_Sulfatases"/>
</dbReference>
<dbReference type="InterPro" id="IPR000917">
    <property type="entry name" value="Sulfatase_N"/>
</dbReference>
<evidence type="ECO:0000313" key="3">
    <source>
        <dbReference type="EMBL" id="SVB22687.1"/>
    </source>
</evidence>
<dbReference type="AlphaFoldDB" id="A0A382CBE8"/>
<proteinExistence type="predicted"/>
<dbReference type="EMBL" id="UINC01033421">
    <property type="protein sequence ID" value="SVB22687.1"/>
    <property type="molecule type" value="Genomic_DNA"/>
</dbReference>
<accession>A0A382CBE8</accession>
<protein>
    <recommendedName>
        <fullName evidence="2">Sulfatase N-terminal domain-containing protein</fullName>
    </recommendedName>
</protein>
<keyword evidence="1" id="KW-1133">Transmembrane helix</keyword>
<evidence type="ECO:0000259" key="2">
    <source>
        <dbReference type="Pfam" id="PF00884"/>
    </source>
</evidence>
<sequence>MFVILNRIEPIPIYIGMIGIGGIFLKTLKTLPSRKPISFSLNKYFSLFSFYLVLIFMPVIQFDELTNFHRSILSYYRSHPQTGFQDKIATDSYPFMKKYDKKEKILEEKPNVFLIMVESFNAGIINQKDKDGRPYTPFFNSMIGKGVYIDRFYGTSVQTVKGHFSSLFSLLPFIKGKVYKENEHNHFKSLPECLKDDGYATFFFNGHNSTGFDNTRSMMLNHGFDTYLVGKELLDESVTESWGSWGLNDDELYRRVFNYIDSFDLKESPAFITITPSHHHIPFSVPKEKRELYQTPISLKSRYANSIRLADNAFKVFFQELKNRPEFKNSIVIITADHSFPIGDHGIYFNEVGYYEESFRIPCLILWDGHLTPKIDTTHIFSQLDIAPTILENANAMPKFHHFQGQNMLATKIEKKKIYFIQPYNGTILGVLDFPYKYLKRIRTEEEWVFNLEKDPGEENNVIQSLINETLLRELRSSIDYIYLNQYLIENNQIIPAAE</sequence>
<dbReference type="InterPro" id="IPR017850">
    <property type="entry name" value="Alkaline_phosphatase_core_sf"/>
</dbReference>
<keyword evidence="1" id="KW-0472">Membrane</keyword>
<gene>
    <name evidence="3" type="ORF">METZ01_LOCUS175541</name>
</gene>
<dbReference type="PANTHER" id="PTHR43751:SF3">
    <property type="entry name" value="SULFATASE N-TERMINAL DOMAIN-CONTAINING PROTEIN"/>
    <property type="match status" value="1"/>
</dbReference>
<dbReference type="Pfam" id="PF00884">
    <property type="entry name" value="Sulfatase"/>
    <property type="match status" value="1"/>
</dbReference>
<dbReference type="CDD" id="cd16015">
    <property type="entry name" value="LTA_synthase"/>
    <property type="match status" value="1"/>
</dbReference>
<feature type="transmembrane region" description="Helical" evidence="1">
    <location>
        <begin position="12"/>
        <end position="32"/>
    </location>
</feature>